<protein>
    <submittedName>
        <fullName evidence="2">Uncharacterized protein</fullName>
    </submittedName>
</protein>
<dbReference type="AlphaFoldDB" id="A0A4P9ZJY4"/>
<keyword evidence="1" id="KW-1133">Transmembrane helix</keyword>
<evidence type="ECO:0000313" key="2">
    <source>
        <dbReference type="EMBL" id="RKP32862.1"/>
    </source>
</evidence>
<accession>A0A4P9ZJY4</accession>
<keyword evidence="1" id="KW-0472">Membrane</keyword>
<organism evidence="2 3">
    <name type="scientific">Metschnikowia bicuspidata</name>
    <dbReference type="NCBI Taxonomy" id="27322"/>
    <lineage>
        <taxon>Eukaryota</taxon>
        <taxon>Fungi</taxon>
        <taxon>Dikarya</taxon>
        <taxon>Ascomycota</taxon>
        <taxon>Saccharomycotina</taxon>
        <taxon>Pichiomycetes</taxon>
        <taxon>Metschnikowiaceae</taxon>
        <taxon>Metschnikowia</taxon>
    </lineage>
</organism>
<keyword evidence="3" id="KW-1185">Reference proteome</keyword>
<evidence type="ECO:0000256" key="1">
    <source>
        <dbReference type="SAM" id="Phobius"/>
    </source>
</evidence>
<dbReference type="OrthoDB" id="4041975at2759"/>
<gene>
    <name evidence="2" type="ORF">METBISCDRAFT_21125</name>
</gene>
<name>A0A4P9ZJY4_9ASCO</name>
<evidence type="ECO:0000313" key="3">
    <source>
        <dbReference type="Proteomes" id="UP000268321"/>
    </source>
</evidence>
<sequence>MTNLAPYFQPLQALDSWFETTFLQHEFSLVLVHTKVSKYITEVLFLIVACILCYETLYWSGIYLGLWEYHAKDIFKEVPIHCAHVYVKINFASSAKSDMVREIYDIKRKNRCNVLKWNSPKELEDEALLMRNYVKYHFEFSPEDFDDNPEPEFGSTVEHLRKHVLNMVSSSPVFVKYLESSELEPSNVLVFNSKHEEVTTDDDKKYLSKIKIETDNLIECVVLV</sequence>
<reference evidence="3" key="1">
    <citation type="journal article" date="2018" name="Nat. Microbiol.">
        <title>Leveraging single-cell genomics to expand the fungal tree of life.</title>
        <authorList>
            <person name="Ahrendt S.R."/>
            <person name="Quandt C.A."/>
            <person name="Ciobanu D."/>
            <person name="Clum A."/>
            <person name="Salamov A."/>
            <person name="Andreopoulos B."/>
            <person name="Cheng J.F."/>
            <person name="Woyke T."/>
            <person name="Pelin A."/>
            <person name="Henrissat B."/>
            <person name="Reynolds N.K."/>
            <person name="Benny G.L."/>
            <person name="Smith M.E."/>
            <person name="James T.Y."/>
            <person name="Grigoriev I.V."/>
        </authorList>
    </citation>
    <scope>NUCLEOTIDE SEQUENCE [LARGE SCALE GENOMIC DNA]</scope>
    <source>
        <strain evidence="3">Baker2002</strain>
    </source>
</reference>
<dbReference type="EMBL" id="ML004429">
    <property type="protein sequence ID" value="RKP32862.1"/>
    <property type="molecule type" value="Genomic_DNA"/>
</dbReference>
<feature type="transmembrane region" description="Helical" evidence="1">
    <location>
        <begin position="43"/>
        <end position="66"/>
    </location>
</feature>
<proteinExistence type="predicted"/>
<dbReference type="Proteomes" id="UP000268321">
    <property type="component" value="Unassembled WGS sequence"/>
</dbReference>
<keyword evidence="1" id="KW-0812">Transmembrane</keyword>